<sequence>MKAVKKKRKSILLRIAVFALAVYLVGSLVNLQLDISASQKKLDSVNEQIREQTLKNEDLSALLDSGEDPEYIERMAREMGYVYPDEQVIVAVNGN</sequence>
<evidence type="ECO:0000256" key="2">
    <source>
        <dbReference type="SAM" id="Phobius"/>
    </source>
</evidence>
<proteinExistence type="predicted"/>
<protein>
    <recommendedName>
        <fullName evidence="5">Septum formation initiator family protein</fullName>
    </recommendedName>
</protein>
<feature type="coiled-coil region" evidence="1">
    <location>
        <begin position="28"/>
        <end position="62"/>
    </location>
</feature>
<reference evidence="4" key="1">
    <citation type="submission" date="2020-07" db="EMBL/GenBank/DDBJ databases">
        <title>Complete genome sequencing of Clostridia bacterium strain 12CBH8.</title>
        <authorList>
            <person name="Sakamoto M."/>
            <person name="Murakami T."/>
            <person name="Mori H."/>
        </authorList>
    </citation>
    <scope>NUCLEOTIDE SEQUENCE [LARGE SCALE GENOMIC DNA]</scope>
    <source>
        <strain evidence="4">12CBH8</strain>
    </source>
</reference>
<dbReference type="KEGG" id="sman:C12CBH8_08400"/>
<evidence type="ECO:0000256" key="1">
    <source>
        <dbReference type="SAM" id="Coils"/>
    </source>
</evidence>
<keyword evidence="4" id="KW-1185">Reference proteome</keyword>
<dbReference type="RefSeq" id="WP_159461131.1">
    <property type="nucleotide sequence ID" value="NZ_AP023321.1"/>
</dbReference>
<evidence type="ECO:0008006" key="5">
    <source>
        <dbReference type="Google" id="ProtNLM"/>
    </source>
</evidence>
<dbReference type="InterPro" id="IPR007060">
    <property type="entry name" value="FtsL/DivIC"/>
</dbReference>
<organism evidence="3 4">
    <name type="scientific">Solibaculum mannosilyticum</name>
    <dbReference type="NCBI Taxonomy" id="2780922"/>
    <lineage>
        <taxon>Bacteria</taxon>
        <taxon>Bacillati</taxon>
        <taxon>Bacillota</taxon>
        <taxon>Clostridia</taxon>
        <taxon>Eubacteriales</taxon>
        <taxon>Oscillospiraceae</taxon>
        <taxon>Solibaculum</taxon>
    </lineage>
</organism>
<dbReference type="EMBL" id="AP023321">
    <property type="protein sequence ID" value="BCI60201.1"/>
    <property type="molecule type" value="Genomic_DNA"/>
</dbReference>
<keyword evidence="2" id="KW-1133">Transmembrane helix</keyword>
<keyword evidence="1" id="KW-0175">Coiled coil</keyword>
<dbReference type="Pfam" id="PF04977">
    <property type="entry name" value="DivIC"/>
    <property type="match status" value="1"/>
</dbReference>
<evidence type="ECO:0000313" key="3">
    <source>
        <dbReference type="EMBL" id="BCI60201.1"/>
    </source>
</evidence>
<keyword evidence="2" id="KW-0472">Membrane</keyword>
<dbReference type="AlphaFoldDB" id="A0A7I8D0A5"/>
<gene>
    <name evidence="3" type="ORF">C12CBH8_08400</name>
</gene>
<feature type="transmembrane region" description="Helical" evidence="2">
    <location>
        <begin position="12"/>
        <end position="33"/>
    </location>
</feature>
<accession>A0A7I8D0A5</accession>
<keyword evidence="2" id="KW-0812">Transmembrane</keyword>
<dbReference type="Proteomes" id="UP000593890">
    <property type="component" value="Chromosome"/>
</dbReference>
<name>A0A7I8D0A5_9FIRM</name>
<evidence type="ECO:0000313" key="4">
    <source>
        <dbReference type="Proteomes" id="UP000593890"/>
    </source>
</evidence>